<dbReference type="EMBL" id="CAUYUJ010004503">
    <property type="protein sequence ID" value="CAK0809859.1"/>
    <property type="molecule type" value="Genomic_DNA"/>
</dbReference>
<comment type="similarity">
    <text evidence="1 2">Belongs to the glucosamine/galactosamine-6-phosphate isomerase family. 6-phosphogluconolactonase subfamily.</text>
</comment>
<dbReference type="NCBIfam" id="TIGR01198">
    <property type="entry name" value="pgl"/>
    <property type="match status" value="1"/>
</dbReference>
<evidence type="ECO:0000313" key="5">
    <source>
        <dbReference type="Proteomes" id="UP001189429"/>
    </source>
</evidence>
<sequence length="254" mass="26195">MPAAVRSFASGAELCAGLGAAVAEVAARCTADKFAVALSGGSLPVLLASGLLAAEGVDYSRWHVFFADERVVPLDDADSNFRACDEALFSKVGIPREHVYCVDASLSAEEAAAAYTAQLRAVFPGDGPPAFDLVLLGMGPDGHTASLFPDHPLLQVTDRWVAHIEDSPKPPPQRITLTYPVLNAAAQVFFVCTGASKSPNLAVALGVADGCVPAGGVQPSSGNLVWFVDDDASEEYRAKSASAPATPATPAEVA</sequence>
<protein>
    <recommendedName>
        <fullName evidence="2">6-phosphogluconolactonase</fullName>
        <shortName evidence="2">6PGL</shortName>
        <ecNumber evidence="2">3.1.1.31</ecNumber>
    </recommendedName>
</protein>
<proteinExistence type="inferred from homology"/>
<dbReference type="PANTHER" id="PTHR11054">
    <property type="entry name" value="6-PHOSPHOGLUCONOLACTONASE"/>
    <property type="match status" value="1"/>
</dbReference>
<evidence type="ECO:0000256" key="1">
    <source>
        <dbReference type="ARBA" id="ARBA00010662"/>
    </source>
</evidence>
<name>A0ABN9QV74_9DINO</name>
<dbReference type="Pfam" id="PF01182">
    <property type="entry name" value="Glucosamine_iso"/>
    <property type="match status" value="1"/>
</dbReference>
<dbReference type="Proteomes" id="UP001189429">
    <property type="component" value="Unassembled WGS sequence"/>
</dbReference>
<comment type="pathway">
    <text evidence="2">Carbohydrate degradation; pentose phosphate pathway; D-ribulose 5-phosphate from D-glucose 6-phosphate (oxidative stage): step 2/3.</text>
</comment>
<comment type="caution">
    <text evidence="4">The sequence shown here is derived from an EMBL/GenBank/DDBJ whole genome shotgun (WGS) entry which is preliminary data.</text>
</comment>
<dbReference type="EC" id="3.1.1.31" evidence="2"/>
<evidence type="ECO:0000256" key="2">
    <source>
        <dbReference type="RuleBase" id="RU365095"/>
    </source>
</evidence>
<dbReference type="Gene3D" id="3.40.50.1360">
    <property type="match status" value="1"/>
</dbReference>
<keyword evidence="5" id="KW-1185">Reference proteome</keyword>
<reference evidence="4" key="1">
    <citation type="submission" date="2023-10" db="EMBL/GenBank/DDBJ databases">
        <authorList>
            <person name="Chen Y."/>
            <person name="Shah S."/>
            <person name="Dougan E. K."/>
            <person name="Thang M."/>
            <person name="Chan C."/>
        </authorList>
    </citation>
    <scope>NUCLEOTIDE SEQUENCE [LARGE SCALE GENOMIC DNA]</scope>
</reference>
<accession>A0ABN9QV74</accession>
<organism evidence="4 5">
    <name type="scientific">Prorocentrum cordatum</name>
    <dbReference type="NCBI Taxonomy" id="2364126"/>
    <lineage>
        <taxon>Eukaryota</taxon>
        <taxon>Sar</taxon>
        <taxon>Alveolata</taxon>
        <taxon>Dinophyceae</taxon>
        <taxon>Prorocentrales</taxon>
        <taxon>Prorocentraceae</taxon>
        <taxon>Prorocentrum</taxon>
    </lineage>
</organism>
<dbReference type="CDD" id="cd01400">
    <property type="entry name" value="6PGL"/>
    <property type="match status" value="1"/>
</dbReference>
<dbReference type="InterPro" id="IPR039104">
    <property type="entry name" value="6PGL"/>
</dbReference>
<dbReference type="InterPro" id="IPR006148">
    <property type="entry name" value="Glc/Gal-6P_isomerase"/>
</dbReference>
<dbReference type="SUPFAM" id="SSF100950">
    <property type="entry name" value="NagB/RpiA/CoA transferase-like"/>
    <property type="match status" value="1"/>
</dbReference>
<evidence type="ECO:0000313" key="4">
    <source>
        <dbReference type="EMBL" id="CAK0809859.1"/>
    </source>
</evidence>
<dbReference type="InterPro" id="IPR005900">
    <property type="entry name" value="6-phosphogluconolactonase_DevB"/>
</dbReference>
<evidence type="ECO:0000259" key="3">
    <source>
        <dbReference type="Pfam" id="PF01182"/>
    </source>
</evidence>
<feature type="domain" description="Glucosamine/galactosamine-6-phosphate isomerase" evidence="3">
    <location>
        <begin position="12"/>
        <end position="226"/>
    </location>
</feature>
<gene>
    <name evidence="4" type="ORF">PCOR1329_LOCUS14993</name>
</gene>
<comment type="catalytic activity">
    <reaction evidence="2">
        <text>6-phospho-D-glucono-1,5-lactone + H2O = 6-phospho-D-gluconate + H(+)</text>
        <dbReference type="Rhea" id="RHEA:12556"/>
        <dbReference type="ChEBI" id="CHEBI:15377"/>
        <dbReference type="ChEBI" id="CHEBI:15378"/>
        <dbReference type="ChEBI" id="CHEBI:57955"/>
        <dbReference type="ChEBI" id="CHEBI:58759"/>
        <dbReference type="EC" id="3.1.1.31"/>
    </reaction>
</comment>
<dbReference type="InterPro" id="IPR037171">
    <property type="entry name" value="NagB/RpiA_transferase-like"/>
</dbReference>
<comment type="function">
    <text evidence="2">Hydrolysis of 6-phosphogluconolactone to 6-phosphogluconate.</text>
</comment>
<dbReference type="PANTHER" id="PTHR11054:SF22">
    <property type="entry name" value="6-PHOSPHOGLUCONOLACTONASE 3, CHLOROPLASTIC"/>
    <property type="match status" value="1"/>
</dbReference>
<keyword evidence="2" id="KW-0378">Hydrolase</keyword>